<keyword evidence="3" id="KW-0949">S-adenosyl-L-methionine</keyword>
<dbReference type="InterPro" id="IPR001077">
    <property type="entry name" value="COMT_C"/>
</dbReference>
<keyword evidence="2" id="KW-0808">Transferase</keyword>
<dbReference type="PANTHER" id="PTHR11746">
    <property type="entry name" value="O-METHYLTRANSFERASE"/>
    <property type="match status" value="1"/>
</dbReference>
<dbReference type="Gene3D" id="3.40.50.150">
    <property type="entry name" value="Vaccinia Virus protein VP39"/>
    <property type="match status" value="1"/>
</dbReference>
<evidence type="ECO:0000313" key="5">
    <source>
        <dbReference type="EMBL" id="MED6199964.1"/>
    </source>
</evidence>
<dbReference type="PROSITE" id="PS51683">
    <property type="entry name" value="SAM_OMT_II"/>
    <property type="match status" value="1"/>
</dbReference>
<comment type="caution">
    <text evidence="5">The sequence shown here is derived from an EMBL/GenBank/DDBJ whole genome shotgun (WGS) entry which is preliminary data.</text>
</comment>
<evidence type="ECO:0000256" key="1">
    <source>
        <dbReference type="ARBA" id="ARBA00022603"/>
    </source>
</evidence>
<gene>
    <name evidence="5" type="primary">D7OMT_9</name>
    <name evidence="5" type="ORF">PIB30_080758</name>
</gene>
<name>A0ABU6XRZ3_9FABA</name>
<accession>A0ABU6XRZ3</accession>
<evidence type="ECO:0000256" key="2">
    <source>
        <dbReference type="ARBA" id="ARBA00022679"/>
    </source>
</evidence>
<evidence type="ECO:0000313" key="6">
    <source>
        <dbReference type="Proteomes" id="UP001341840"/>
    </source>
</evidence>
<proteinExistence type="predicted"/>
<dbReference type="Proteomes" id="UP001341840">
    <property type="component" value="Unassembled WGS sequence"/>
</dbReference>
<reference evidence="5 6" key="1">
    <citation type="journal article" date="2023" name="Plants (Basel)">
        <title>Bridging the Gap: Combining Genomics and Transcriptomics Approaches to Understand Stylosanthes scabra, an Orphan Legume from the Brazilian Caatinga.</title>
        <authorList>
            <person name="Ferreira-Neto J.R.C."/>
            <person name="da Silva M.D."/>
            <person name="Binneck E."/>
            <person name="de Melo N.F."/>
            <person name="da Silva R.H."/>
            <person name="de Melo A.L.T.M."/>
            <person name="Pandolfi V."/>
            <person name="Bustamante F.O."/>
            <person name="Brasileiro-Vidal A.C."/>
            <person name="Benko-Iseppon A.M."/>
        </authorList>
    </citation>
    <scope>NUCLEOTIDE SEQUENCE [LARGE SCALE GENOMIC DNA]</scope>
    <source>
        <tissue evidence="5">Leaves</tissue>
    </source>
</reference>
<dbReference type="InterPro" id="IPR029063">
    <property type="entry name" value="SAM-dependent_MTases_sf"/>
</dbReference>
<keyword evidence="6" id="KW-1185">Reference proteome</keyword>
<dbReference type="SUPFAM" id="SSF53335">
    <property type="entry name" value="S-adenosyl-L-methionine-dependent methyltransferases"/>
    <property type="match status" value="1"/>
</dbReference>
<feature type="domain" description="O-methyltransferase C-terminal" evidence="4">
    <location>
        <begin position="3"/>
        <end position="102"/>
    </location>
</feature>
<dbReference type="InterPro" id="IPR016461">
    <property type="entry name" value="COMT-like"/>
</dbReference>
<dbReference type="EMBL" id="JASCZI010212634">
    <property type="protein sequence ID" value="MED6199964.1"/>
    <property type="molecule type" value="Genomic_DNA"/>
</dbReference>
<keyword evidence="1" id="KW-0489">Methyltransferase</keyword>
<evidence type="ECO:0000259" key="4">
    <source>
        <dbReference type="Pfam" id="PF00891"/>
    </source>
</evidence>
<sequence>MMRFFNHATASDSQIINFALRDHGVVSEGLESIVDVAGGTGMVAKYLSETFPHLKCMVFDLPHVVENLSGSNNLSYVGGDMFQSIPKADAVLLKWILHDWNEMIARRY</sequence>
<protein>
    <submittedName>
        <fullName evidence="5">Isoflavone 7-O-methyltransferase</fullName>
    </submittedName>
</protein>
<dbReference type="Pfam" id="PF00891">
    <property type="entry name" value="Methyltransf_2"/>
    <property type="match status" value="1"/>
</dbReference>
<evidence type="ECO:0000256" key="3">
    <source>
        <dbReference type="ARBA" id="ARBA00022691"/>
    </source>
</evidence>
<organism evidence="5 6">
    <name type="scientific">Stylosanthes scabra</name>
    <dbReference type="NCBI Taxonomy" id="79078"/>
    <lineage>
        <taxon>Eukaryota</taxon>
        <taxon>Viridiplantae</taxon>
        <taxon>Streptophyta</taxon>
        <taxon>Embryophyta</taxon>
        <taxon>Tracheophyta</taxon>
        <taxon>Spermatophyta</taxon>
        <taxon>Magnoliopsida</taxon>
        <taxon>eudicotyledons</taxon>
        <taxon>Gunneridae</taxon>
        <taxon>Pentapetalae</taxon>
        <taxon>rosids</taxon>
        <taxon>fabids</taxon>
        <taxon>Fabales</taxon>
        <taxon>Fabaceae</taxon>
        <taxon>Papilionoideae</taxon>
        <taxon>50 kb inversion clade</taxon>
        <taxon>dalbergioids sensu lato</taxon>
        <taxon>Dalbergieae</taxon>
        <taxon>Pterocarpus clade</taxon>
        <taxon>Stylosanthes</taxon>
    </lineage>
</organism>